<dbReference type="InterPro" id="IPR007110">
    <property type="entry name" value="Ig-like_dom"/>
</dbReference>
<dbReference type="Proteomes" id="UP001497497">
    <property type="component" value="Unassembled WGS sequence"/>
</dbReference>
<dbReference type="PANTHER" id="PTHR45080:SF8">
    <property type="entry name" value="IG-LIKE DOMAIN-CONTAINING PROTEIN"/>
    <property type="match status" value="1"/>
</dbReference>
<feature type="region of interest" description="Disordered" evidence="3">
    <location>
        <begin position="722"/>
        <end position="783"/>
    </location>
</feature>
<protein>
    <recommendedName>
        <fullName evidence="6">Ig-like domain-containing protein</fullName>
    </recommendedName>
</protein>
<feature type="domain" description="Ig-like" evidence="6">
    <location>
        <begin position="428"/>
        <end position="517"/>
    </location>
</feature>
<dbReference type="GO" id="GO:0007156">
    <property type="term" value="P:homophilic cell adhesion via plasma membrane adhesion molecules"/>
    <property type="evidence" value="ECO:0007669"/>
    <property type="project" value="TreeGrafter"/>
</dbReference>
<evidence type="ECO:0000256" key="2">
    <source>
        <dbReference type="ARBA" id="ARBA00023157"/>
    </source>
</evidence>
<dbReference type="SUPFAM" id="SSF48726">
    <property type="entry name" value="Immunoglobulin"/>
    <property type="match status" value="3"/>
</dbReference>
<feature type="transmembrane region" description="Helical" evidence="4">
    <location>
        <begin position="642"/>
        <end position="665"/>
    </location>
</feature>
<keyword evidence="4" id="KW-0812">Transmembrane</keyword>
<keyword evidence="4" id="KW-0472">Membrane</keyword>
<sequence length="783" mass="88291">MKCRNMRELAVSFVVLCMVHFNVSKGKSVELEYLSEMCYIPETMIFKATLNTTGANDYSAPYYLILYSYSYEWCKMTISSEGCYNASEPYCSYCVKPDVENYLITVTISTEDQRYYYYDDTSYIRCHDSNNNWWMESNYVRVPFPFTGNTYHENSWQFHFVYTFLDKTSPAMLNKTSFYWYYGVYLNFFNTTFVIGDDVITFSNAGSRELPINGIKEGDIAIFMEPYNCSYTCDALGINLSSLHFQYDEGSKRMTGSFEIPASSPLVVQALYSGPYNVGIELNPYENKNYTWSFVIGDDWAPPFAMHVDYFYNTSFCRTDETLRIEAIPKAEISPDCPSGQGVKNRHIRRGTTATCKCQIVRQSRPAGHVQWFTEDGQSVGSSTSSEVSVLNLSQNTTESSISFNCIGVSEVGQQSGGTIKIQFYDEPRVVNFSVNESKSVSVNVSNSVTFYCQVEADPPGITVLTGSGLGKVQENTSASDVLEFILNDLQCEDSGRYFCSGRNGFEDNATSSRDFVDVNVTCAPKLKNVPDKIPSIQVSPNQNTVFTLEVYGYPEPTAFGLKIETGRSTSSVNKDNYSVKYLPLTPPFGLVTLTIYDANTKGTTTYILSVRSEAGEVEMKLEVVKEESPSPIDEDNTSRDIAIGVSVSCVVLVLGTATAVCVYFKRRRGNVHRHQTRNHGDDSIYRDQGFKTTNAIPLSEHQFIDGSTSFKNNAFDISDTFRPKTQSDTFRDTSQSDTFRDASQSEPMPSTRVDENVNKRYRYPDEPPPDYPMDYWNISVTQ</sequence>
<gene>
    <name evidence="7" type="ORF">GSLYS_00004029001</name>
</gene>
<accession>A0AAV2HAU6</accession>
<feature type="compositionally biased region" description="Polar residues" evidence="3">
    <location>
        <begin position="724"/>
        <end position="749"/>
    </location>
</feature>
<feature type="chain" id="PRO_5043550653" description="Ig-like domain-containing protein" evidence="5">
    <location>
        <begin position="27"/>
        <end position="783"/>
    </location>
</feature>
<evidence type="ECO:0000313" key="7">
    <source>
        <dbReference type="EMBL" id="CAL1529896.1"/>
    </source>
</evidence>
<dbReference type="InterPro" id="IPR036179">
    <property type="entry name" value="Ig-like_dom_sf"/>
</dbReference>
<comment type="caution">
    <text evidence="7">The sequence shown here is derived from an EMBL/GenBank/DDBJ whole genome shotgun (WGS) entry which is preliminary data.</text>
</comment>
<dbReference type="InterPro" id="IPR013783">
    <property type="entry name" value="Ig-like_fold"/>
</dbReference>
<evidence type="ECO:0000256" key="5">
    <source>
        <dbReference type="SAM" id="SignalP"/>
    </source>
</evidence>
<dbReference type="AlphaFoldDB" id="A0AAV2HAU6"/>
<evidence type="ECO:0000256" key="3">
    <source>
        <dbReference type="SAM" id="MobiDB-lite"/>
    </source>
</evidence>
<keyword evidence="1 5" id="KW-0732">Signal</keyword>
<dbReference type="SMART" id="SM00409">
    <property type="entry name" value="IG"/>
    <property type="match status" value="1"/>
</dbReference>
<reference evidence="7 8" key="1">
    <citation type="submission" date="2024-04" db="EMBL/GenBank/DDBJ databases">
        <authorList>
            <consortium name="Genoscope - CEA"/>
            <person name="William W."/>
        </authorList>
    </citation>
    <scope>NUCLEOTIDE SEQUENCE [LARGE SCALE GENOMIC DNA]</scope>
</reference>
<feature type="signal peptide" evidence="5">
    <location>
        <begin position="1"/>
        <end position="26"/>
    </location>
</feature>
<evidence type="ECO:0000313" key="8">
    <source>
        <dbReference type="Proteomes" id="UP001497497"/>
    </source>
</evidence>
<feature type="compositionally biased region" description="Basic and acidic residues" evidence="3">
    <location>
        <begin position="753"/>
        <end position="766"/>
    </location>
</feature>
<evidence type="ECO:0000259" key="6">
    <source>
        <dbReference type="PROSITE" id="PS50835"/>
    </source>
</evidence>
<dbReference type="PANTHER" id="PTHR45080">
    <property type="entry name" value="CONTACTIN 5"/>
    <property type="match status" value="1"/>
</dbReference>
<dbReference type="PROSITE" id="PS50835">
    <property type="entry name" value="IG_LIKE"/>
    <property type="match status" value="2"/>
</dbReference>
<evidence type="ECO:0000256" key="4">
    <source>
        <dbReference type="SAM" id="Phobius"/>
    </source>
</evidence>
<evidence type="ECO:0000256" key="1">
    <source>
        <dbReference type="ARBA" id="ARBA00022729"/>
    </source>
</evidence>
<keyword evidence="8" id="KW-1185">Reference proteome</keyword>
<keyword evidence="4" id="KW-1133">Transmembrane helix</keyword>
<keyword evidence="2" id="KW-1015">Disulfide bond</keyword>
<name>A0AAV2HAU6_LYMST</name>
<proteinExistence type="predicted"/>
<dbReference type="InterPro" id="IPR003599">
    <property type="entry name" value="Ig_sub"/>
</dbReference>
<dbReference type="Gene3D" id="2.60.40.10">
    <property type="entry name" value="Immunoglobulins"/>
    <property type="match status" value="2"/>
</dbReference>
<dbReference type="EMBL" id="CAXITT010000057">
    <property type="protein sequence ID" value="CAL1529896.1"/>
    <property type="molecule type" value="Genomic_DNA"/>
</dbReference>
<feature type="domain" description="Ig-like" evidence="6">
    <location>
        <begin position="329"/>
        <end position="406"/>
    </location>
</feature>
<organism evidence="7 8">
    <name type="scientific">Lymnaea stagnalis</name>
    <name type="common">Great pond snail</name>
    <name type="synonym">Helix stagnalis</name>
    <dbReference type="NCBI Taxonomy" id="6523"/>
    <lineage>
        <taxon>Eukaryota</taxon>
        <taxon>Metazoa</taxon>
        <taxon>Spiralia</taxon>
        <taxon>Lophotrochozoa</taxon>
        <taxon>Mollusca</taxon>
        <taxon>Gastropoda</taxon>
        <taxon>Heterobranchia</taxon>
        <taxon>Euthyneura</taxon>
        <taxon>Panpulmonata</taxon>
        <taxon>Hygrophila</taxon>
        <taxon>Lymnaeoidea</taxon>
        <taxon>Lymnaeidae</taxon>
        <taxon>Lymnaea</taxon>
    </lineage>
</organism>
<dbReference type="InterPro" id="IPR050958">
    <property type="entry name" value="Cell_Adh-Cytoskel_Orgn"/>
</dbReference>
<dbReference type="GO" id="GO:0005886">
    <property type="term" value="C:plasma membrane"/>
    <property type="evidence" value="ECO:0007669"/>
    <property type="project" value="TreeGrafter"/>
</dbReference>